<evidence type="ECO:0000256" key="5">
    <source>
        <dbReference type="ARBA" id="ARBA00008178"/>
    </source>
</evidence>
<name>A0A5C5ZFN2_9BACT</name>
<dbReference type="InterPro" id="IPR036291">
    <property type="entry name" value="NAD(P)-bd_dom_sf"/>
</dbReference>
<evidence type="ECO:0000256" key="7">
    <source>
        <dbReference type="ARBA" id="ARBA00023239"/>
    </source>
</evidence>
<dbReference type="InterPro" id="IPR005888">
    <property type="entry name" value="dTDP_Gluc_deHydtase"/>
</dbReference>
<dbReference type="GO" id="GO:0009225">
    <property type="term" value="P:nucleotide-sugar metabolic process"/>
    <property type="evidence" value="ECO:0007669"/>
    <property type="project" value="InterPro"/>
</dbReference>
<dbReference type="InterPro" id="IPR016040">
    <property type="entry name" value="NAD(P)-bd_dom"/>
</dbReference>
<dbReference type="EMBL" id="SJPO01000001">
    <property type="protein sequence ID" value="TWT85910.1"/>
    <property type="molecule type" value="Genomic_DNA"/>
</dbReference>
<evidence type="ECO:0000256" key="1">
    <source>
        <dbReference type="ARBA" id="ARBA00001298"/>
    </source>
</evidence>
<dbReference type="Pfam" id="PF16363">
    <property type="entry name" value="GDP_Man_Dehyd"/>
    <property type="match status" value="1"/>
</dbReference>
<evidence type="ECO:0000259" key="11">
    <source>
        <dbReference type="Pfam" id="PF16363"/>
    </source>
</evidence>
<comment type="catalytic activity">
    <reaction evidence="1">
        <text>dTDP-4-dehydro-6-deoxy-alpha-D-glucose = dTDP-4-dehydro-beta-L-rhamnose</text>
        <dbReference type="Rhea" id="RHEA:16969"/>
        <dbReference type="ChEBI" id="CHEBI:57649"/>
        <dbReference type="ChEBI" id="CHEBI:62830"/>
        <dbReference type="EC" id="5.1.3.13"/>
    </reaction>
</comment>
<feature type="site" description="Participates in a stacking interaction with the thymidine ring of dTDP-4-oxo-6-deoxyglucose" evidence="8">
    <location>
        <position position="509"/>
    </location>
</feature>
<keyword evidence="7 9" id="KW-0456">Lyase</keyword>
<comment type="cofactor">
    <cofactor evidence="3 9">
        <name>NAD(+)</name>
        <dbReference type="ChEBI" id="CHEBI:57540"/>
    </cofactor>
</comment>
<dbReference type="Gene3D" id="3.40.50.720">
    <property type="entry name" value="NAD(P)-binding Rossmann-like Domain"/>
    <property type="match status" value="1"/>
</dbReference>
<gene>
    <name evidence="12" type="primary">rffG</name>
    <name evidence="12" type="ORF">Pla123a_07170</name>
</gene>
<feature type="domain" description="NAD(P)-binding" evidence="11">
    <location>
        <begin position="16"/>
        <end position="335"/>
    </location>
</feature>
<dbReference type="Pfam" id="PF00908">
    <property type="entry name" value="dTDP_sugar_isom"/>
    <property type="match status" value="1"/>
</dbReference>
<organism evidence="12 13">
    <name type="scientific">Posidoniimonas polymericola</name>
    <dbReference type="NCBI Taxonomy" id="2528002"/>
    <lineage>
        <taxon>Bacteria</taxon>
        <taxon>Pseudomonadati</taxon>
        <taxon>Planctomycetota</taxon>
        <taxon>Planctomycetia</taxon>
        <taxon>Pirellulales</taxon>
        <taxon>Lacipirellulaceae</taxon>
        <taxon>Posidoniimonas</taxon>
    </lineage>
</organism>
<protein>
    <recommendedName>
        <fullName evidence="9">dTDP-glucose 4,6-dehydratase</fullName>
        <ecNumber evidence="9">4.2.1.46</ecNumber>
    </recommendedName>
</protein>
<dbReference type="Gene3D" id="3.90.25.10">
    <property type="entry name" value="UDP-galactose 4-epimerase, domain 1"/>
    <property type="match status" value="1"/>
</dbReference>
<dbReference type="EC" id="4.2.1.46" evidence="9"/>
<comment type="function">
    <text evidence="4">Catalyzes the epimerization of the C3' and C5'positions of dTDP-6-deoxy-D-xylo-4-hexulose, forming dTDP-6-deoxy-L-lyxo-4-hexulose.</text>
</comment>
<dbReference type="SUPFAM" id="SSF51735">
    <property type="entry name" value="NAD(P)-binding Rossmann-fold domains"/>
    <property type="match status" value="1"/>
</dbReference>
<dbReference type="CDD" id="cd05246">
    <property type="entry name" value="dTDP_GD_SDR_e"/>
    <property type="match status" value="1"/>
</dbReference>
<dbReference type="NCBIfam" id="TIGR01181">
    <property type="entry name" value="dTDP_gluc_dehyt"/>
    <property type="match status" value="1"/>
</dbReference>
<dbReference type="InterPro" id="IPR000888">
    <property type="entry name" value="RmlC-like"/>
</dbReference>
<proteinExistence type="inferred from homology"/>
<dbReference type="RefSeq" id="WP_315852872.1">
    <property type="nucleotide sequence ID" value="NZ_SJPO01000001.1"/>
</dbReference>
<comment type="similarity">
    <text evidence="5 9">Belongs to the NAD(P)-dependent epimerase/dehydratase family. dTDP-glucose dehydratase subfamily.</text>
</comment>
<dbReference type="AlphaFoldDB" id="A0A5C5ZFN2"/>
<dbReference type="Gene3D" id="2.60.120.10">
    <property type="entry name" value="Jelly Rolls"/>
    <property type="match status" value="1"/>
</dbReference>
<keyword evidence="13" id="KW-1185">Reference proteome</keyword>
<evidence type="ECO:0000313" key="12">
    <source>
        <dbReference type="EMBL" id="TWT85910.1"/>
    </source>
</evidence>
<evidence type="ECO:0000256" key="4">
    <source>
        <dbReference type="ARBA" id="ARBA00001997"/>
    </source>
</evidence>
<keyword evidence="6" id="KW-0520">NAD</keyword>
<reference evidence="12 13" key="1">
    <citation type="submission" date="2019-02" db="EMBL/GenBank/DDBJ databases">
        <title>Deep-cultivation of Planctomycetes and their phenomic and genomic characterization uncovers novel biology.</title>
        <authorList>
            <person name="Wiegand S."/>
            <person name="Jogler M."/>
            <person name="Boedeker C."/>
            <person name="Pinto D."/>
            <person name="Vollmers J."/>
            <person name="Rivas-Marin E."/>
            <person name="Kohn T."/>
            <person name="Peeters S.H."/>
            <person name="Heuer A."/>
            <person name="Rast P."/>
            <person name="Oberbeckmann S."/>
            <person name="Bunk B."/>
            <person name="Jeske O."/>
            <person name="Meyerdierks A."/>
            <person name="Storesund J.E."/>
            <person name="Kallscheuer N."/>
            <person name="Luecker S."/>
            <person name="Lage O.M."/>
            <person name="Pohl T."/>
            <person name="Merkel B.J."/>
            <person name="Hornburger P."/>
            <person name="Mueller R.-W."/>
            <person name="Bruemmer F."/>
            <person name="Labrenz M."/>
            <person name="Spormann A.M."/>
            <person name="Op Den Camp H."/>
            <person name="Overmann J."/>
            <person name="Amann R."/>
            <person name="Jetten M.S.M."/>
            <person name="Mascher T."/>
            <person name="Medema M.H."/>
            <person name="Devos D.P."/>
            <person name="Kaster A.-K."/>
            <person name="Ovreas L."/>
            <person name="Rohde M."/>
            <person name="Galperin M.Y."/>
            <person name="Jogler C."/>
        </authorList>
    </citation>
    <scope>NUCLEOTIDE SEQUENCE [LARGE SCALE GENOMIC DNA]</scope>
    <source>
        <strain evidence="12 13">Pla123a</strain>
    </source>
</reference>
<dbReference type="GO" id="GO:0008830">
    <property type="term" value="F:dTDP-4-dehydrorhamnose 3,5-epimerase activity"/>
    <property type="evidence" value="ECO:0007669"/>
    <property type="project" value="UniProtKB-EC"/>
</dbReference>
<dbReference type="PANTHER" id="PTHR43000">
    <property type="entry name" value="DTDP-D-GLUCOSE 4,6-DEHYDRATASE-RELATED"/>
    <property type="match status" value="1"/>
</dbReference>
<evidence type="ECO:0000256" key="10">
    <source>
        <dbReference type="SAM" id="MobiDB-lite"/>
    </source>
</evidence>
<dbReference type="GO" id="GO:0008460">
    <property type="term" value="F:dTDP-glucose 4,6-dehydratase activity"/>
    <property type="evidence" value="ECO:0007669"/>
    <property type="project" value="UniProtKB-EC"/>
</dbReference>
<dbReference type="InterPro" id="IPR011051">
    <property type="entry name" value="RmlC_Cupin_sf"/>
</dbReference>
<evidence type="ECO:0000256" key="3">
    <source>
        <dbReference type="ARBA" id="ARBA00001911"/>
    </source>
</evidence>
<dbReference type="InterPro" id="IPR014710">
    <property type="entry name" value="RmlC-like_jellyroll"/>
</dbReference>
<sequence length="534" mass="59249">MTSIPSLSTNASPVLLITGGAGFIGSNFVRVVLETTNATVVNLDLLTYAGNPKSLQDLEASDRYRFVQGNIGDGTLVQSLLREHQPSAVINFAAESHVDRSIDCPDDFIQTNVVGTARLLQQCQAYWESLSQDDQRAFRFLHVSTDEVYGSLGAEGYFTEDSRYEPNSPYSASKAASDHLARAYHETFGLPTVISNCSNNYGPYQFPEKLIPLVTLNAIEGKEIPVYGDGLNIRDWLFVTDHCHALLRVLAGGRPGEVYNIGGDAEQKNIDVVKTICKVVDELCPALPHGPSEQLIRFVKDRPGHDRRYAIDASKIKSELGWSPTVTFEQGIRETVRWYLENGDWLKSTVNDATRSRRGLGGASTDGATRPQTRAADRYTDGPIDGVVTRPIKRFSDSRGWLMELFREDDMDPDNRPVMAYFSQTEPGVTRGPHEHVDQADYFAFIGPGDFKLYLWDSRPDSPTYGNCSTIVYGESNPAGVIVPVGVVHAYKNVSDHSGWVFNGPNRLYAGRNRAEPVDEIRHEDQTNSPYKID</sequence>
<dbReference type="SUPFAM" id="SSF51182">
    <property type="entry name" value="RmlC-like cupins"/>
    <property type="match status" value="1"/>
</dbReference>
<comment type="caution">
    <text evidence="12">The sequence shown here is derived from an EMBL/GenBank/DDBJ whole genome shotgun (WGS) entry which is preliminary data.</text>
</comment>
<feature type="region of interest" description="Disordered" evidence="10">
    <location>
        <begin position="355"/>
        <end position="382"/>
    </location>
</feature>
<accession>A0A5C5ZFN2</accession>
<comment type="catalytic activity">
    <reaction evidence="2 9">
        <text>dTDP-alpha-D-glucose = dTDP-4-dehydro-6-deoxy-alpha-D-glucose + H2O</text>
        <dbReference type="Rhea" id="RHEA:17221"/>
        <dbReference type="ChEBI" id="CHEBI:15377"/>
        <dbReference type="ChEBI" id="CHEBI:57477"/>
        <dbReference type="ChEBI" id="CHEBI:57649"/>
        <dbReference type="EC" id="4.2.1.46"/>
    </reaction>
</comment>
<evidence type="ECO:0000256" key="8">
    <source>
        <dbReference type="PIRSR" id="PIRSR600888-3"/>
    </source>
</evidence>
<evidence type="ECO:0000256" key="6">
    <source>
        <dbReference type="ARBA" id="ARBA00023027"/>
    </source>
</evidence>
<evidence type="ECO:0000313" key="13">
    <source>
        <dbReference type="Proteomes" id="UP000318478"/>
    </source>
</evidence>
<evidence type="ECO:0000256" key="9">
    <source>
        <dbReference type="RuleBase" id="RU004473"/>
    </source>
</evidence>
<dbReference type="Proteomes" id="UP000318478">
    <property type="component" value="Unassembled WGS sequence"/>
</dbReference>
<evidence type="ECO:0000256" key="2">
    <source>
        <dbReference type="ARBA" id="ARBA00001539"/>
    </source>
</evidence>